<dbReference type="PROSITE" id="PS51186">
    <property type="entry name" value="GNAT"/>
    <property type="match status" value="1"/>
</dbReference>
<dbReference type="Proteomes" id="UP000233256">
    <property type="component" value="Unassembled WGS sequence"/>
</dbReference>
<gene>
    <name evidence="4" type="ORF">CVV64_21685</name>
</gene>
<keyword evidence="1 4" id="KW-0808">Transferase</keyword>
<dbReference type="InterPro" id="IPR050832">
    <property type="entry name" value="Bact_Acetyltransf"/>
</dbReference>
<dbReference type="InterPro" id="IPR000182">
    <property type="entry name" value="GNAT_dom"/>
</dbReference>
<name>A0A2N1PHA3_9BACT</name>
<keyword evidence="2" id="KW-0012">Acyltransferase</keyword>
<sequence length="162" mass="18537">MKYRIRLGTSADIDVLTEIIQASFLDVAERFGLTPQNSPTHPSNCSPEWIIREMNRGVTYYILENGEQPAGCVALEKISDEVCYLERLAVVPGLRRKGFGEALVKHALSEARNLGAFRVQIAIIAEHRELHDWYEKLGFEKVEEKIFPQLVFPVAFMSYYFL</sequence>
<evidence type="ECO:0000256" key="1">
    <source>
        <dbReference type="ARBA" id="ARBA00022679"/>
    </source>
</evidence>
<dbReference type="InterPro" id="IPR016181">
    <property type="entry name" value="Acyl_CoA_acyltransferase"/>
</dbReference>
<feature type="domain" description="N-acetyltransferase" evidence="3">
    <location>
        <begin position="3"/>
        <end position="162"/>
    </location>
</feature>
<evidence type="ECO:0000313" key="5">
    <source>
        <dbReference type="Proteomes" id="UP000233256"/>
    </source>
</evidence>
<evidence type="ECO:0000256" key="2">
    <source>
        <dbReference type="ARBA" id="ARBA00023315"/>
    </source>
</evidence>
<organism evidence="4 5">
    <name type="scientific">Candidatus Wallbacteria bacterium HGW-Wallbacteria-1</name>
    <dbReference type="NCBI Taxonomy" id="2013854"/>
    <lineage>
        <taxon>Bacteria</taxon>
        <taxon>Candidatus Walliibacteriota</taxon>
    </lineage>
</organism>
<dbReference type="GO" id="GO:0016747">
    <property type="term" value="F:acyltransferase activity, transferring groups other than amino-acyl groups"/>
    <property type="evidence" value="ECO:0007669"/>
    <property type="project" value="InterPro"/>
</dbReference>
<reference evidence="4 5" key="1">
    <citation type="journal article" date="2017" name="ISME J.">
        <title>Potential for microbial H2 and metal transformations associated with novel bacteria and archaea in deep terrestrial subsurface sediments.</title>
        <authorList>
            <person name="Hernsdorf A.W."/>
            <person name="Amano Y."/>
            <person name="Miyakawa K."/>
            <person name="Ise K."/>
            <person name="Suzuki Y."/>
            <person name="Anantharaman K."/>
            <person name="Probst A."/>
            <person name="Burstein D."/>
            <person name="Thomas B.C."/>
            <person name="Banfield J.F."/>
        </authorList>
    </citation>
    <scope>NUCLEOTIDE SEQUENCE [LARGE SCALE GENOMIC DNA]</scope>
    <source>
        <strain evidence="4">HGW-Wallbacteria-1</strain>
    </source>
</reference>
<proteinExistence type="predicted"/>
<evidence type="ECO:0000313" key="4">
    <source>
        <dbReference type="EMBL" id="PKK87715.1"/>
    </source>
</evidence>
<accession>A0A2N1PHA3</accession>
<dbReference type="CDD" id="cd04301">
    <property type="entry name" value="NAT_SF"/>
    <property type="match status" value="1"/>
</dbReference>
<dbReference type="SUPFAM" id="SSF55729">
    <property type="entry name" value="Acyl-CoA N-acyltransferases (Nat)"/>
    <property type="match status" value="1"/>
</dbReference>
<comment type="caution">
    <text evidence="4">The sequence shown here is derived from an EMBL/GenBank/DDBJ whole genome shotgun (WGS) entry which is preliminary data.</text>
</comment>
<protein>
    <submittedName>
        <fullName evidence="4">GNAT family N-acetyltransferase</fullName>
    </submittedName>
</protein>
<dbReference type="AlphaFoldDB" id="A0A2N1PHA3"/>
<evidence type="ECO:0000259" key="3">
    <source>
        <dbReference type="PROSITE" id="PS51186"/>
    </source>
</evidence>
<dbReference type="Gene3D" id="3.40.630.30">
    <property type="match status" value="1"/>
</dbReference>
<dbReference type="Pfam" id="PF00583">
    <property type="entry name" value="Acetyltransf_1"/>
    <property type="match status" value="1"/>
</dbReference>
<dbReference type="EMBL" id="PGXC01000118">
    <property type="protein sequence ID" value="PKK87715.1"/>
    <property type="molecule type" value="Genomic_DNA"/>
</dbReference>
<dbReference type="PANTHER" id="PTHR43877">
    <property type="entry name" value="AMINOALKYLPHOSPHONATE N-ACETYLTRANSFERASE-RELATED-RELATED"/>
    <property type="match status" value="1"/>
</dbReference>